<dbReference type="AlphaFoldDB" id="A0A3B0WHG7"/>
<gene>
    <name evidence="4" type="ORF">MNBD_GAMMA06-1759</name>
</gene>
<reference evidence="4" key="1">
    <citation type="submission" date="2018-06" db="EMBL/GenBank/DDBJ databases">
        <authorList>
            <person name="Zhirakovskaya E."/>
        </authorList>
    </citation>
    <scope>NUCLEOTIDE SEQUENCE</scope>
</reference>
<evidence type="ECO:0000259" key="3">
    <source>
        <dbReference type="Pfam" id="PF10017"/>
    </source>
</evidence>
<feature type="domain" description="Histidine-specific methyltransferase SAM-dependent" evidence="3">
    <location>
        <begin position="21"/>
        <end position="319"/>
    </location>
</feature>
<dbReference type="Gene3D" id="3.40.50.150">
    <property type="entry name" value="Vaccinia Virus protein VP39"/>
    <property type="match status" value="1"/>
</dbReference>
<dbReference type="PANTHER" id="PTHR43397">
    <property type="entry name" value="ERGOTHIONEINE BIOSYNTHESIS PROTEIN 1"/>
    <property type="match status" value="1"/>
</dbReference>
<organism evidence="4">
    <name type="scientific">hydrothermal vent metagenome</name>
    <dbReference type="NCBI Taxonomy" id="652676"/>
    <lineage>
        <taxon>unclassified sequences</taxon>
        <taxon>metagenomes</taxon>
        <taxon>ecological metagenomes</taxon>
    </lineage>
</organism>
<evidence type="ECO:0000313" key="4">
    <source>
        <dbReference type="EMBL" id="VAW50077.1"/>
    </source>
</evidence>
<keyword evidence="1" id="KW-0489">Methyltransferase</keyword>
<proteinExistence type="predicted"/>
<evidence type="ECO:0000256" key="1">
    <source>
        <dbReference type="ARBA" id="ARBA00022603"/>
    </source>
</evidence>
<keyword evidence="2" id="KW-0808">Transferase</keyword>
<dbReference type="GO" id="GO:0008168">
    <property type="term" value="F:methyltransferase activity"/>
    <property type="evidence" value="ECO:0007669"/>
    <property type="project" value="UniProtKB-KW"/>
</dbReference>
<accession>A0A3B0WHG7</accession>
<dbReference type="GO" id="GO:0032259">
    <property type="term" value="P:methylation"/>
    <property type="evidence" value="ECO:0007669"/>
    <property type="project" value="UniProtKB-KW"/>
</dbReference>
<dbReference type="InterPro" id="IPR051128">
    <property type="entry name" value="EgtD_Methyltrsf_superfamily"/>
</dbReference>
<dbReference type="EMBL" id="UOFD01000001">
    <property type="protein sequence ID" value="VAW50077.1"/>
    <property type="molecule type" value="Genomic_DNA"/>
</dbReference>
<dbReference type="SUPFAM" id="SSF53335">
    <property type="entry name" value="S-adenosyl-L-methionine-dependent methyltransferases"/>
    <property type="match status" value="1"/>
</dbReference>
<dbReference type="PIRSF" id="PIRSF018005">
    <property type="entry name" value="UCP018005"/>
    <property type="match status" value="1"/>
</dbReference>
<dbReference type="InterPro" id="IPR019257">
    <property type="entry name" value="MeTrfase_dom"/>
</dbReference>
<dbReference type="Pfam" id="PF10017">
    <property type="entry name" value="Methyltransf_33"/>
    <property type="match status" value="1"/>
</dbReference>
<dbReference type="NCBIfam" id="TIGR03438">
    <property type="entry name" value="egtD_ergothio"/>
    <property type="match status" value="1"/>
</dbReference>
<dbReference type="InterPro" id="IPR035094">
    <property type="entry name" value="EgtD"/>
</dbReference>
<name>A0A3B0WHG7_9ZZZZ</name>
<protein>
    <recommendedName>
        <fullName evidence="3">Histidine-specific methyltransferase SAM-dependent domain-containing protein</fullName>
    </recommendedName>
</protein>
<dbReference type="InterPro" id="IPR017804">
    <property type="entry name" value="MeTrfase_EgtD-like"/>
</dbReference>
<evidence type="ECO:0000256" key="2">
    <source>
        <dbReference type="ARBA" id="ARBA00022679"/>
    </source>
</evidence>
<dbReference type="PANTHER" id="PTHR43397:SF1">
    <property type="entry name" value="ERGOTHIONEINE BIOSYNTHESIS PROTEIN 1"/>
    <property type="match status" value="1"/>
</dbReference>
<sequence length="324" mass="36978">MTEISSQRYQFFDQYPEIADFRADIIQGLSAAEPYIPPKYFYDEMGSRLFEGICNSEEYYPTRTEVNIIRDNIDELVETLGKDCLLIEPGSGDSYKVRLFLDALRPIAYLPIDISKRYLQDEAQKLAAEFTWLNVHAICADFTGKLELPYHVEGTSKVAFFPGSTIGNFIPNQAIKVLKEIKMMVGEGGGLLIGVDLQKDTAILNAAYNDKAGYTEKFNKNLLVRINRELGANFDVQQFKHHAFFNEDARRIEMHLVSLQNQTVNIDDNVFEFAEGASILTEYSHKYTVDDFQVLAQKAGFQRVKTWVDESQLFSLHYLIVGEN</sequence>
<dbReference type="InterPro" id="IPR029063">
    <property type="entry name" value="SAM-dependent_MTases_sf"/>
</dbReference>